<dbReference type="Gene3D" id="3.60.10.10">
    <property type="entry name" value="Endonuclease/exonuclease/phosphatase"/>
    <property type="match status" value="1"/>
</dbReference>
<organism evidence="3">
    <name type="scientific">Tanacetum cinerariifolium</name>
    <name type="common">Dalmatian daisy</name>
    <name type="synonym">Chrysanthemum cinerariifolium</name>
    <dbReference type="NCBI Taxonomy" id="118510"/>
    <lineage>
        <taxon>Eukaryota</taxon>
        <taxon>Viridiplantae</taxon>
        <taxon>Streptophyta</taxon>
        <taxon>Embryophyta</taxon>
        <taxon>Tracheophyta</taxon>
        <taxon>Spermatophyta</taxon>
        <taxon>Magnoliopsida</taxon>
        <taxon>eudicotyledons</taxon>
        <taxon>Gunneridae</taxon>
        <taxon>Pentapetalae</taxon>
        <taxon>asterids</taxon>
        <taxon>campanulids</taxon>
        <taxon>Asterales</taxon>
        <taxon>Asteraceae</taxon>
        <taxon>Asteroideae</taxon>
        <taxon>Anthemideae</taxon>
        <taxon>Anthemidinae</taxon>
        <taxon>Tanacetum</taxon>
    </lineage>
</organism>
<dbReference type="InterPro" id="IPR026960">
    <property type="entry name" value="RVT-Znf"/>
</dbReference>
<dbReference type="InterPro" id="IPR000477">
    <property type="entry name" value="RT_dom"/>
</dbReference>
<dbReference type="GO" id="GO:0003964">
    <property type="term" value="F:RNA-directed DNA polymerase activity"/>
    <property type="evidence" value="ECO:0007669"/>
    <property type="project" value="UniProtKB-KW"/>
</dbReference>
<evidence type="ECO:0000259" key="2">
    <source>
        <dbReference type="Pfam" id="PF13966"/>
    </source>
</evidence>
<dbReference type="PANTHER" id="PTHR46890:SF50">
    <property type="entry name" value="RNA-DIRECTED DNA POLYMERASE, EUKARYOTA, REVERSE TRANSCRIPTASE ZINC-BINDING DOMAIN PROTEIN-RELATED"/>
    <property type="match status" value="1"/>
</dbReference>
<evidence type="ECO:0000259" key="1">
    <source>
        <dbReference type="Pfam" id="PF00078"/>
    </source>
</evidence>
<protein>
    <submittedName>
        <fullName evidence="3">Putative RNA-directed DNA polymerase, eukaryota, reverse transcriptase zinc-binding domain protein</fullName>
    </submittedName>
</protein>
<evidence type="ECO:0000313" key="3">
    <source>
        <dbReference type="EMBL" id="GEU76588.1"/>
    </source>
</evidence>
<keyword evidence="3" id="KW-0808">Transferase</keyword>
<dbReference type="EMBL" id="BKCJ010007310">
    <property type="protein sequence ID" value="GEU76588.1"/>
    <property type="molecule type" value="Genomic_DNA"/>
</dbReference>
<accession>A0A6L2MRJ8</accession>
<name>A0A6L2MRJ8_TANCI</name>
<keyword evidence="3" id="KW-0548">Nucleotidyltransferase</keyword>
<dbReference type="Pfam" id="PF13966">
    <property type="entry name" value="zf-RVT"/>
    <property type="match status" value="1"/>
</dbReference>
<gene>
    <name evidence="3" type="ORF">Tci_048566</name>
</gene>
<dbReference type="SUPFAM" id="SSF56219">
    <property type="entry name" value="DNase I-like"/>
    <property type="match status" value="1"/>
</dbReference>
<dbReference type="InterPro" id="IPR052343">
    <property type="entry name" value="Retrotransposon-Effector_Assoc"/>
</dbReference>
<proteinExistence type="predicted"/>
<dbReference type="CDD" id="cd01650">
    <property type="entry name" value="RT_nLTR_like"/>
    <property type="match status" value="1"/>
</dbReference>
<reference evidence="3" key="1">
    <citation type="journal article" date="2019" name="Sci. Rep.">
        <title>Draft genome of Tanacetum cinerariifolium, the natural source of mosquito coil.</title>
        <authorList>
            <person name="Yamashiro T."/>
            <person name="Shiraishi A."/>
            <person name="Satake H."/>
            <person name="Nakayama K."/>
        </authorList>
    </citation>
    <scope>NUCLEOTIDE SEQUENCE</scope>
</reference>
<dbReference type="PANTHER" id="PTHR46890">
    <property type="entry name" value="NON-LTR RETROLELEMENT REVERSE TRANSCRIPTASE-LIKE PROTEIN-RELATED"/>
    <property type="match status" value="1"/>
</dbReference>
<dbReference type="InterPro" id="IPR036691">
    <property type="entry name" value="Endo/exonu/phosph_ase_sf"/>
</dbReference>
<feature type="domain" description="Reverse transcriptase" evidence="1">
    <location>
        <begin position="396"/>
        <end position="583"/>
    </location>
</feature>
<comment type="caution">
    <text evidence="3">The sequence shown here is derived from an EMBL/GenBank/DDBJ whole genome shotgun (WGS) entry which is preliminary data.</text>
</comment>
<keyword evidence="3" id="KW-0695">RNA-directed DNA polymerase</keyword>
<dbReference type="AlphaFoldDB" id="A0A6L2MRJ8"/>
<dbReference type="Pfam" id="PF00078">
    <property type="entry name" value="RVT_1"/>
    <property type="match status" value="1"/>
</dbReference>
<feature type="domain" description="Reverse transcriptase zinc-binding" evidence="2">
    <location>
        <begin position="712"/>
        <end position="787"/>
    </location>
</feature>
<sequence length="793" mass="90734">MLSGGIKFLWGNYNFDHIVCEALGNSGGILCVWDANVFQKKHHIISDNFVALYGMWIPKQVKMLLISVYAPQSLTYKRMLWSYLASLISQWDGESIAMGDLNKVRSVEERWGSTFNALGANVFNDFITNSGLSEVQLEGYSFTWTHLSASKMSKLDRFLLTEGLLWSFPNILAMCLDRHLSYHRPILLREIYTDFGATPFRLYHYWFNLAGFDHLVTSTWNSTVLSDCNGMIRFKKKLQIQKKAIRLWVLEQKNNQSRCVRELKCKFSDIDKKLDQGDINGDLLLSHMAAMTVTRNQGEWVDEPSRIKDELISHLLPDFKIRAQPRDEIRNAVWNCGENKSPGPNGFTFEFFRKFWNVIGSDLCIVVEWFFNRGSFAIGCNSSFIALIPKFLDPKYVSDYRSISLIGSLYKVVTKILATRLSVVISGLISEVQTTFLPNCQILEGPFIISEILSWCKQKRQHAMIFKVDFAKAYDSIRWDYLDNVLNSFGFGSKWRSWIQGSLTSGMASILINGSPTSEFQFHCGLKPGDPLAPFLFILVMETFHLTFSLAIDAGAFNGIRIGSSLMISHIFYANDAIFIGEWSQDNRNAPQFLQWHSRQRKEDSLGKMVQDNSLWGRVISTIHGPYSQKLTASHPSLWNSIIKELQVIKLQGDSVLKDMFSRLYALENCKDCFVADKFCPLSLLLFVDLLEDRWVWDMNGDGVFRVKDVRNLLDDTLLPKDESPTRWVKCVPIKINVFAWKVFLDRLPTPLNLYRKGVVITSVECPNCGEANEDTTHIFFNCGLALDVMQLV</sequence>